<dbReference type="PANTHER" id="PTHR32024:SF2">
    <property type="entry name" value="TRK SYSTEM POTASSIUM UPTAKE PROTEIN TRKG-RELATED"/>
    <property type="match status" value="1"/>
</dbReference>
<dbReference type="STRING" id="187868.SAMN05192589_104442"/>
<keyword evidence="3 12" id="KW-0813">Transport</keyword>
<accession>A0A1G6SJ41</accession>
<evidence type="ECO:0000256" key="11">
    <source>
        <dbReference type="ARBA" id="ARBA00023136"/>
    </source>
</evidence>
<feature type="transmembrane region" description="Helical" evidence="14">
    <location>
        <begin position="396"/>
        <end position="419"/>
    </location>
</feature>
<dbReference type="GO" id="GO:0046872">
    <property type="term" value="F:metal ion binding"/>
    <property type="evidence" value="ECO:0007669"/>
    <property type="project" value="UniProtKB-KW"/>
</dbReference>
<name>A0A1G6SJ41_9BURK</name>
<dbReference type="RefSeq" id="WP_092742981.1">
    <property type="nucleotide sequence ID" value="NZ_FMZC01000004.1"/>
</dbReference>
<dbReference type="PANTHER" id="PTHR32024">
    <property type="entry name" value="TRK SYSTEM POTASSIUM UPTAKE PROTEIN TRKG-RELATED"/>
    <property type="match status" value="1"/>
</dbReference>
<feature type="binding site" evidence="13">
    <location>
        <position position="115"/>
    </location>
    <ligand>
        <name>K(+)</name>
        <dbReference type="ChEBI" id="CHEBI:29103"/>
    </ligand>
</feature>
<organism evidence="15 16">
    <name type="scientific">Paracidovorax valerianellae</name>
    <dbReference type="NCBI Taxonomy" id="187868"/>
    <lineage>
        <taxon>Bacteria</taxon>
        <taxon>Pseudomonadati</taxon>
        <taxon>Pseudomonadota</taxon>
        <taxon>Betaproteobacteria</taxon>
        <taxon>Burkholderiales</taxon>
        <taxon>Comamonadaceae</taxon>
        <taxon>Paracidovorax</taxon>
    </lineage>
</organism>
<dbReference type="EMBL" id="FMZC01000004">
    <property type="protein sequence ID" value="SDD16167.1"/>
    <property type="molecule type" value="Genomic_DNA"/>
</dbReference>
<evidence type="ECO:0000313" key="15">
    <source>
        <dbReference type="EMBL" id="SDD16167.1"/>
    </source>
</evidence>
<dbReference type="OrthoDB" id="9810952at2"/>
<evidence type="ECO:0000256" key="10">
    <source>
        <dbReference type="ARBA" id="ARBA00023065"/>
    </source>
</evidence>
<dbReference type="Proteomes" id="UP000198781">
    <property type="component" value="Unassembled WGS sequence"/>
</dbReference>
<dbReference type="AlphaFoldDB" id="A0A1G6SJ41"/>
<keyword evidence="10 12" id="KW-0406">Ion transport</keyword>
<feature type="transmembrane region" description="Helical" evidence="14">
    <location>
        <begin position="7"/>
        <end position="28"/>
    </location>
</feature>
<feature type="transmembrane region" description="Helical" evidence="14">
    <location>
        <begin position="425"/>
        <end position="446"/>
    </location>
</feature>
<protein>
    <recommendedName>
        <fullName evidence="12">Trk system potassium uptake protein</fullName>
    </recommendedName>
</protein>
<keyword evidence="8 12" id="KW-0630">Potassium</keyword>
<dbReference type="GO" id="GO:0005886">
    <property type="term" value="C:plasma membrane"/>
    <property type="evidence" value="ECO:0007669"/>
    <property type="project" value="UniProtKB-SubCell"/>
</dbReference>
<evidence type="ECO:0000256" key="1">
    <source>
        <dbReference type="ARBA" id="ARBA00004429"/>
    </source>
</evidence>
<dbReference type="PIRSF" id="PIRSF006247">
    <property type="entry name" value="TrkH"/>
    <property type="match status" value="1"/>
</dbReference>
<dbReference type="InterPro" id="IPR003445">
    <property type="entry name" value="Cat_transpt"/>
</dbReference>
<evidence type="ECO:0000256" key="14">
    <source>
        <dbReference type="SAM" id="Phobius"/>
    </source>
</evidence>
<evidence type="ECO:0000256" key="5">
    <source>
        <dbReference type="ARBA" id="ARBA00022519"/>
    </source>
</evidence>
<evidence type="ECO:0000256" key="7">
    <source>
        <dbReference type="ARBA" id="ARBA00022692"/>
    </source>
</evidence>
<feature type="transmembrane region" description="Helical" evidence="14">
    <location>
        <begin position="458"/>
        <end position="486"/>
    </location>
</feature>
<gene>
    <name evidence="15" type="ORF">SAMN05192589_104442</name>
</gene>
<feature type="transmembrane region" description="Helical" evidence="14">
    <location>
        <begin position="70"/>
        <end position="91"/>
    </location>
</feature>
<feature type="transmembrane region" description="Helical" evidence="14">
    <location>
        <begin position="282"/>
        <end position="299"/>
    </location>
</feature>
<evidence type="ECO:0000256" key="6">
    <source>
        <dbReference type="ARBA" id="ARBA00022538"/>
    </source>
</evidence>
<keyword evidence="13" id="KW-0479">Metal-binding</keyword>
<feature type="transmembrane region" description="Helical" evidence="14">
    <location>
        <begin position="338"/>
        <end position="366"/>
    </location>
</feature>
<comment type="similarity">
    <text evidence="2 12">Belongs to the TrkH potassium transport family.</text>
</comment>
<keyword evidence="5 12" id="KW-0997">Cell inner membrane</keyword>
<comment type="function">
    <text evidence="12">Low-affinity potassium transport system. Interacts with Trk system potassium uptake protein TrkA.</text>
</comment>
<dbReference type="GO" id="GO:0015379">
    <property type="term" value="F:potassium:chloride symporter activity"/>
    <property type="evidence" value="ECO:0007669"/>
    <property type="project" value="InterPro"/>
</dbReference>
<dbReference type="Pfam" id="PF02386">
    <property type="entry name" value="TrkH"/>
    <property type="match status" value="1"/>
</dbReference>
<keyword evidence="16" id="KW-1185">Reference proteome</keyword>
<feature type="transmembrane region" description="Helical" evidence="14">
    <location>
        <begin position="188"/>
        <end position="206"/>
    </location>
</feature>
<evidence type="ECO:0000256" key="4">
    <source>
        <dbReference type="ARBA" id="ARBA00022475"/>
    </source>
</evidence>
<feature type="binding site" evidence="13">
    <location>
        <position position="225"/>
    </location>
    <ligand>
        <name>K(+)</name>
        <dbReference type="ChEBI" id="CHEBI:29103"/>
    </ligand>
</feature>
<evidence type="ECO:0000256" key="12">
    <source>
        <dbReference type="PIRNR" id="PIRNR006247"/>
    </source>
</evidence>
<evidence type="ECO:0000256" key="8">
    <source>
        <dbReference type="ARBA" id="ARBA00022958"/>
    </source>
</evidence>
<feature type="transmembrane region" description="Helical" evidence="14">
    <location>
        <begin position="241"/>
        <end position="262"/>
    </location>
</feature>
<evidence type="ECO:0000313" key="16">
    <source>
        <dbReference type="Proteomes" id="UP000198781"/>
    </source>
</evidence>
<sequence>MADILPVLRVLGALLCMFSLAFGVPLAASWWAGDGLWTQYAWALGATLLCGAGLWAGLRHHARELQPRHGVILVSLVWVVLPLFAALPLMLAMHQIGQPMSFTHAYFEAVSGLTTTGATVLTGLDALPLSVNVWRTFMQWLGGMGILILAVAVLPLLGVGASQLFKAEAAGPVKDTKLTPRMTETAKGLWGVYVLFSLVCALAYWLGGMAPADAVMHMFTTVSLGGLSSHDSSFGYFQSPLLESIAVVFMVVASCNFALYFVALRKGHWGSLWCDPEMRATVLTLLGGGLFVALLLWAKDVYAPLVALRHGLFHVVSVATTTGFATTDYLAWPVFAPIFMLLLSGVATSAGSTGGGIKMVRMLILLKQARREMTRLAHPRAVQPVRLGRAVVDNRMIFSVLAFMLVYGATVTVLSMVLLLTDLDLVTAFSAVLASVNCTGPGLGLLGPSATYAVLTEFQLWVCTLAMLLGRLEILSFMVLLTPAFWRR</sequence>
<proteinExistence type="inferred from homology"/>
<keyword evidence="4 12" id="KW-1003">Cell membrane</keyword>
<evidence type="ECO:0000256" key="13">
    <source>
        <dbReference type="PIRSR" id="PIRSR006247-1"/>
    </source>
</evidence>
<keyword evidence="11 12" id="KW-0472">Membrane</keyword>
<comment type="subcellular location">
    <subcellularLocation>
        <location evidence="1 12">Cell inner membrane</location>
        <topology evidence="1 12">Multi-pass membrane protein</topology>
    </subcellularLocation>
</comment>
<dbReference type="InterPro" id="IPR004772">
    <property type="entry name" value="TrkH"/>
</dbReference>
<evidence type="ECO:0000256" key="9">
    <source>
        <dbReference type="ARBA" id="ARBA00022989"/>
    </source>
</evidence>
<feature type="transmembrane region" description="Helical" evidence="14">
    <location>
        <begin position="137"/>
        <end position="157"/>
    </location>
</feature>
<feature type="transmembrane region" description="Helical" evidence="14">
    <location>
        <begin position="40"/>
        <end position="58"/>
    </location>
</feature>
<keyword evidence="9 14" id="KW-1133">Transmembrane helix</keyword>
<feature type="binding site" evidence="13">
    <location>
        <position position="321"/>
    </location>
    <ligand>
        <name>K(+)</name>
        <dbReference type="ChEBI" id="CHEBI:29103"/>
    </ligand>
</feature>
<evidence type="ECO:0000256" key="3">
    <source>
        <dbReference type="ARBA" id="ARBA00022448"/>
    </source>
</evidence>
<feature type="binding site" evidence="13">
    <location>
        <position position="224"/>
    </location>
    <ligand>
        <name>K(+)</name>
        <dbReference type="ChEBI" id="CHEBI:29103"/>
    </ligand>
</feature>
<feature type="binding site" evidence="13">
    <location>
        <position position="322"/>
    </location>
    <ligand>
        <name>K(+)</name>
        <dbReference type="ChEBI" id="CHEBI:29103"/>
    </ligand>
</feature>
<evidence type="ECO:0000256" key="2">
    <source>
        <dbReference type="ARBA" id="ARBA00009137"/>
    </source>
</evidence>
<keyword evidence="7 14" id="KW-0812">Transmembrane</keyword>
<feature type="binding site" evidence="13">
    <location>
        <position position="116"/>
    </location>
    <ligand>
        <name>K(+)</name>
        <dbReference type="ChEBI" id="CHEBI:29103"/>
    </ligand>
</feature>
<keyword evidence="6 12" id="KW-0633">Potassium transport</keyword>
<reference evidence="15 16" key="1">
    <citation type="submission" date="2016-10" db="EMBL/GenBank/DDBJ databases">
        <authorList>
            <person name="de Groot N.N."/>
        </authorList>
    </citation>
    <scope>NUCLEOTIDE SEQUENCE [LARGE SCALE GENOMIC DNA]</scope>
    <source>
        <strain evidence="15 16">DSM 16619</strain>
    </source>
</reference>